<feature type="domain" description="Methyltransferase type 12" evidence="1">
    <location>
        <begin position="60"/>
        <end position="158"/>
    </location>
</feature>
<comment type="caution">
    <text evidence="2">The sequence shown here is derived from an EMBL/GenBank/DDBJ whole genome shotgun (WGS) entry which is preliminary data.</text>
</comment>
<dbReference type="AlphaFoldDB" id="A0AAJ0DRV4"/>
<dbReference type="CDD" id="cd02440">
    <property type="entry name" value="AdoMet_MTases"/>
    <property type="match status" value="1"/>
</dbReference>
<dbReference type="InterPro" id="IPR013217">
    <property type="entry name" value="Methyltransf_12"/>
</dbReference>
<keyword evidence="3" id="KW-1185">Reference proteome</keyword>
<proteinExistence type="predicted"/>
<protein>
    <recommendedName>
        <fullName evidence="1">Methyltransferase type 12 domain-containing protein</fullName>
    </recommendedName>
</protein>
<gene>
    <name evidence="2" type="ORF">LTR09_003434</name>
</gene>
<evidence type="ECO:0000259" key="1">
    <source>
        <dbReference type="Pfam" id="PF08242"/>
    </source>
</evidence>
<name>A0AAJ0DRV4_9PEZI</name>
<dbReference type="InterPro" id="IPR029063">
    <property type="entry name" value="SAM-dependent_MTases_sf"/>
</dbReference>
<evidence type="ECO:0000313" key="3">
    <source>
        <dbReference type="Proteomes" id="UP001271007"/>
    </source>
</evidence>
<dbReference type="Pfam" id="PF08242">
    <property type="entry name" value="Methyltransf_12"/>
    <property type="match status" value="1"/>
</dbReference>
<dbReference type="Proteomes" id="UP001271007">
    <property type="component" value="Unassembled WGS sequence"/>
</dbReference>
<dbReference type="EMBL" id="JAWDJX010000008">
    <property type="protein sequence ID" value="KAK3055514.1"/>
    <property type="molecule type" value="Genomic_DNA"/>
</dbReference>
<dbReference type="SUPFAM" id="SSF53335">
    <property type="entry name" value="S-adenosyl-L-methionine-dependent methyltransferases"/>
    <property type="match status" value="1"/>
</dbReference>
<organism evidence="2 3">
    <name type="scientific">Extremus antarcticus</name>
    <dbReference type="NCBI Taxonomy" id="702011"/>
    <lineage>
        <taxon>Eukaryota</taxon>
        <taxon>Fungi</taxon>
        <taxon>Dikarya</taxon>
        <taxon>Ascomycota</taxon>
        <taxon>Pezizomycotina</taxon>
        <taxon>Dothideomycetes</taxon>
        <taxon>Dothideomycetidae</taxon>
        <taxon>Mycosphaerellales</taxon>
        <taxon>Extremaceae</taxon>
        <taxon>Extremus</taxon>
    </lineage>
</organism>
<sequence>MASEDYVKLNKASWDERAPEHAKAPDYAFQKLLSDPVFLSNVVQFDIPLLPDPAGLDIIHLQCHIGTDTLSLARRGAKSVVGLDFSPASIKEGQHLAANAAGGEKLRFVEASTYDALEVLTPGSFDLVFTGVGAICWLPNIRQWASVVSGLLKPGGKFFIREAHPMLWTLDEKIEDRLAIRYPFFETEQPMMFQDDSTYMKLADDWKTFENATTLEWNHGIGEIVQALLDEGMEITGLKEHRSIPWDALPRQMVELGNGEFALKEGRERIPLSYTLQAVKKR</sequence>
<reference evidence="2" key="1">
    <citation type="submission" date="2023-04" db="EMBL/GenBank/DDBJ databases">
        <title>Black Yeasts Isolated from many extreme environments.</title>
        <authorList>
            <person name="Coleine C."/>
            <person name="Stajich J.E."/>
            <person name="Selbmann L."/>
        </authorList>
    </citation>
    <scope>NUCLEOTIDE SEQUENCE</scope>
    <source>
        <strain evidence="2">CCFEE 5312</strain>
    </source>
</reference>
<evidence type="ECO:0000313" key="2">
    <source>
        <dbReference type="EMBL" id="KAK3055514.1"/>
    </source>
</evidence>
<accession>A0AAJ0DRV4</accession>
<dbReference type="Gene3D" id="3.40.50.150">
    <property type="entry name" value="Vaccinia Virus protein VP39"/>
    <property type="match status" value="1"/>
</dbReference>